<reference evidence="2 3" key="1">
    <citation type="journal article" date="2011" name="Stand. Genomic Sci.">
        <title>Non-contiguous finished genome sequence and contextual data of the filamentous soil bacterium Ktedonobacter racemifer type strain (SOSP1-21).</title>
        <authorList>
            <person name="Chang Y.J."/>
            <person name="Land M."/>
            <person name="Hauser L."/>
            <person name="Chertkov O."/>
            <person name="Del Rio T.G."/>
            <person name="Nolan M."/>
            <person name="Copeland A."/>
            <person name="Tice H."/>
            <person name="Cheng J.F."/>
            <person name="Lucas S."/>
            <person name="Han C."/>
            <person name="Goodwin L."/>
            <person name="Pitluck S."/>
            <person name="Ivanova N."/>
            <person name="Ovchinikova G."/>
            <person name="Pati A."/>
            <person name="Chen A."/>
            <person name="Palaniappan K."/>
            <person name="Mavromatis K."/>
            <person name="Liolios K."/>
            <person name="Brettin T."/>
            <person name="Fiebig A."/>
            <person name="Rohde M."/>
            <person name="Abt B."/>
            <person name="Goker M."/>
            <person name="Detter J.C."/>
            <person name="Woyke T."/>
            <person name="Bristow J."/>
            <person name="Eisen J.A."/>
            <person name="Markowitz V."/>
            <person name="Hugenholtz P."/>
            <person name="Kyrpides N.C."/>
            <person name="Klenk H.P."/>
            <person name="Lapidus A."/>
        </authorList>
    </citation>
    <scope>NUCLEOTIDE SEQUENCE [LARGE SCALE GENOMIC DNA]</scope>
    <source>
        <strain evidence="3">DSM 44963</strain>
    </source>
</reference>
<gene>
    <name evidence="2" type="ORF">Krac_5992</name>
</gene>
<evidence type="ECO:0000256" key="1">
    <source>
        <dbReference type="SAM" id="Phobius"/>
    </source>
</evidence>
<sequence length="87" mass="9672">MRRDLPRPLEFVEKMLLERRTTVWVALSIGGCGILTRAMVGKHDEDFTETQRTGMTFAYRVIEAIGFTSSPNCASTPSGVSAIIHRS</sequence>
<organism evidence="2 3">
    <name type="scientific">Ktedonobacter racemifer DSM 44963</name>
    <dbReference type="NCBI Taxonomy" id="485913"/>
    <lineage>
        <taxon>Bacteria</taxon>
        <taxon>Bacillati</taxon>
        <taxon>Chloroflexota</taxon>
        <taxon>Ktedonobacteria</taxon>
        <taxon>Ktedonobacterales</taxon>
        <taxon>Ktedonobacteraceae</taxon>
        <taxon>Ktedonobacter</taxon>
    </lineage>
</organism>
<evidence type="ECO:0000313" key="3">
    <source>
        <dbReference type="Proteomes" id="UP000004508"/>
    </source>
</evidence>
<dbReference type="AlphaFoldDB" id="D6TXE3"/>
<dbReference type="EMBL" id="ADVG01000003">
    <property type="protein sequence ID" value="EFH84876.1"/>
    <property type="molecule type" value="Genomic_DNA"/>
</dbReference>
<accession>D6TXE3</accession>
<keyword evidence="3" id="KW-1185">Reference proteome</keyword>
<dbReference type="PROSITE" id="PS51257">
    <property type="entry name" value="PROKAR_LIPOPROTEIN"/>
    <property type="match status" value="1"/>
</dbReference>
<dbReference type="RefSeq" id="WP_007916694.1">
    <property type="nucleotide sequence ID" value="NZ_ADVG01000003.1"/>
</dbReference>
<name>D6TXE3_KTERA</name>
<dbReference type="InParanoid" id="D6TXE3"/>
<dbReference type="STRING" id="485913.Krac_5992"/>
<comment type="caution">
    <text evidence="2">The sequence shown here is derived from an EMBL/GenBank/DDBJ whole genome shotgun (WGS) entry which is preliminary data.</text>
</comment>
<protein>
    <submittedName>
        <fullName evidence="2">Uncharacterized protein</fullName>
    </submittedName>
</protein>
<keyword evidence="1" id="KW-0812">Transmembrane</keyword>
<keyword evidence="1" id="KW-0472">Membrane</keyword>
<proteinExistence type="predicted"/>
<feature type="transmembrane region" description="Helical" evidence="1">
    <location>
        <begin position="21"/>
        <end position="40"/>
    </location>
</feature>
<dbReference type="Proteomes" id="UP000004508">
    <property type="component" value="Unassembled WGS sequence"/>
</dbReference>
<keyword evidence="1" id="KW-1133">Transmembrane helix</keyword>
<evidence type="ECO:0000313" key="2">
    <source>
        <dbReference type="EMBL" id="EFH84876.1"/>
    </source>
</evidence>